<comment type="similarity">
    <text evidence="1 13">Belongs to the reverse transcriptase family. Telomerase subfamily.</text>
</comment>
<evidence type="ECO:0000256" key="5">
    <source>
        <dbReference type="ARBA" id="ARBA00022679"/>
    </source>
</evidence>
<dbReference type="InterPro" id="IPR043502">
    <property type="entry name" value="DNA/RNA_pol_sf"/>
</dbReference>
<keyword evidence="9 13" id="KW-0779">Telomere</keyword>
<evidence type="ECO:0000256" key="3">
    <source>
        <dbReference type="ARBA" id="ARBA00016182"/>
    </source>
</evidence>
<reference evidence="15 16" key="1">
    <citation type="submission" date="2021-07" db="EMBL/GenBank/DDBJ databases">
        <title>The Aristolochia fimbriata genome: insights into angiosperm evolution, floral development and chemical biosynthesis.</title>
        <authorList>
            <person name="Jiao Y."/>
        </authorList>
    </citation>
    <scope>NUCLEOTIDE SEQUENCE [LARGE SCALE GENOMIC DNA]</scope>
    <source>
        <strain evidence="15">IBCAS-2021</strain>
        <tissue evidence="15">Leaf</tissue>
    </source>
</reference>
<evidence type="ECO:0000256" key="11">
    <source>
        <dbReference type="ARBA" id="ARBA00023242"/>
    </source>
</evidence>
<evidence type="ECO:0000256" key="10">
    <source>
        <dbReference type="ARBA" id="ARBA00022918"/>
    </source>
</evidence>
<organism evidence="15 16">
    <name type="scientific">Aristolochia fimbriata</name>
    <name type="common">White veined hardy Dutchman's pipe vine</name>
    <dbReference type="NCBI Taxonomy" id="158543"/>
    <lineage>
        <taxon>Eukaryota</taxon>
        <taxon>Viridiplantae</taxon>
        <taxon>Streptophyta</taxon>
        <taxon>Embryophyta</taxon>
        <taxon>Tracheophyta</taxon>
        <taxon>Spermatophyta</taxon>
        <taxon>Magnoliopsida</taxon>
        <taxon>Magnoliidae</taxon>
        <taxon>Piperales</taxon>
        <taxon>Aristolochiaceae</taxon>
        <taxon>Aristolochia</taxon>
    </lineage>
</organism>
<keyword evidence="11 13" id="KW-0539">Nucleus</keyword>
<dbReference type="PANTHER" id="PTHR12066:SF0">
    <property type="entry name" value="TELOMERASE REVERSE TRANSCRIPTASE"/>
    <property type="match status" value="1"/>
</dbReference>
<evidence type="ECO:0000256" key="6">
    <source>
        <dbReference type="ARBA" id="ARBA00022695"/>
    </source>
</evidence>
<dbReference type="Pfam" id="PF12009">
    <property type="entry name" value="Telomerase_RBD"/>
    <property type="match status" value="1"/>
</dbReference>
<dbReference type="GO" id="GO:0070034">
    <property type="term" value="F:telomerase RNA binding"/>
    <property type="evidence" value="ECO:0007669"/>
    <property type="project" value="TreeGrafter"/>
</dbReference>
<dbReference type="GO" id="GO:0042162">
    <property type="term" value="F:telomeric DNA binding"/>
    <property type="evidence" value="ECO:0007669"/>
    <property type="project" value="TreeGrafter"/>
</dbReference>
<evidence type="ECO:0000256" key="13">
    <source>
        <dbReference type="RuleBase" id="RU365061"/>
    </source>
</evidence>
<keyword evidence="8 13" id="KW-0460">Magnesium</keyword>
<dbReference type="GO" id="GO:0000333">
    <property type="term" value="C:telomerase catalytic core complex"/>
    <property type="evidence" value="ECO:0007669"/>
    <property type="project" value="TreeGrafter"/>
</dbReference>
<feature type="domain" description="Reverse transcriptase" evidence="14">
    <location>
        <begin position="684"/>
        <end position="1046"/>
    </location>
</feature>
<accession>A0AAV7E9J9</accession>
<evidence type="ECO:0000256" key="7">
    <source>
        <dbReference type="ARBA" id="ARBA00022723"/>
    </source>
</evidence>
<dbReference type="Pfam" id="PF21399">
    <property type="entry name" value="TERT_C"/>
    <property type="match status" value="1"/>
</dbReference>
<evidence type="ECO:0000259" key="14">
    <source>
        <dbReference type="PROSITE" id="PS50878"/>
    </source>
</evidence>
<dbReference type="Proteomes" id="UP000825729">
    <property type="component" value="Unassembled WGS sequence"/>
</dbReference>
<proteinExistence type="inferred from homology"/>
<dbReference type="Gene3D" id="1.10.132.70">
    <property type="match status" value="1"/>
</dbReference>
<evidence type="ECO:0000256" key="4">
    <source>
        <dbReference type="ARBA" id="ARBA00022454"/>
    </source>
</evidence>
<evidence type="ECO:0000313" key="15">
    <source>
        <dbReference type="EMBL" id="KAG9445304.1"/>
    </source>
</evidence>
<dbReference type="EC" id="2.7.7.49" evidence="2 13"/>
<evidence type="ECO:0000313" key="16">
    <source>
        <dbReference type="Proteomes" id="UP000825729"/>
    </source>
</evidence>
<evidence type="ECO:0000256" key="8">
    <source>
        <dbReference type="ARBA" id="ARBA00022842"/>
    </source>
</evidence>
<evidence type="ECO:0000256" key="2">
    <source>
        <dbReference type="ARBA" id="ARBA00012493"/>
    </source>
</evidence>
<keyword evidence="5 13" id="KW-0808">Transferase</keyword>
<sequence>MYVLLPVCWTPFEMEKKRQVPEVFRRAYGDRARPLGDVILALLPSPLLLSTCPCDGTRCLRCMGPADRSSAILRPDDPVEYRRLLTRACAVVSDQAPPLFAFDPTPHHDQRYIIQSVITEMLGDSSKSSNMICTGNKKGYQTSNVIDDLSDSAWSLLLERIGHNVMVHLLKYSSIFLFLPSNNHFQVTGDPMYKSLSSISNCTAERLWKRSRSQNQQSLLTTGRLKKIILESREKLNSTIGVEMDISSSSRGTKNCNDSVSCETNAQSKKRLRPFSWQRCRKRRNTNSLTCDNVAQKLVKGGCVLSGVVLNSSLGRLNERTYPDLLDKVATLPSFEKKSLSCHCCLTLQQTSHGRASRVEIGKQWMFYNPLLTSSLFPKDHILNRLKPDDKGAASLMRDIFGIQGGGRSHGVQASIHSDRFCPFGPDCELYSLVPLLKSLIRKVHHCPYLKILNKHCRFPTLRFCGERNNGKMSEEREIGPSLSLFRVITLQKKNSHLKSLSNNSKSYVHFSNSEAFLEKSSIGDNQFEGLNGAYCQKQQVVSFIWAICRSIFPLDFIGTPTNWRALRRNISRLVHLRRFEKFNLSQCLSGLKTSQVPFLSKITCLSSCQVKNVQVFKRMLFERWIFWFFSHAVVPIVATHFYVTESEMGRHNIFYYEKQVWKKINDAATAHLRRTAYHLFHPHDLGSNLRKRTLGFSKVRFIPKERGFRPLMNLRAPSTVLLSGQKVCLKTKYVKDTLRDCEVINFRSVNSNICDLHAILKRIKVENSDNLGSSVFDYNDIYERLCPFISRVRRSTMTPRLFIVGCDVSKAFDTIDQDMLMDLMKGILQKDEYHLHKVAAVHCTKDAVRVHYDQVAVDVGNNENMMQYTSLVPARSSHSVHVNQFRVKQIKNQRVLHLLLEHVKGNLVLLGPSLYLQHVGIPQGSVLSSLLCSFYFASLEKEKIFPWLDKVRFEKSGLQYDSTALPEYMLLRLIDDFLFISTSKDLAMDFLYRMQRGFRKYNCQMNKGKFSMNFDMGDKCAAFQTNRIYKGEDGVLFLPWSGLLINCCTFEVQADYTRYWGIHMSSTITASNLAQPRLYLKRKLCDYVRPKCHPLFYDSNINGSRTVRLNAYQAFLICSMKFHCYLFAVPNLKGLCPKYSLRIIKGSISYMYKLIRHQMDSARLRYKFCPILKLKKKETVWLGLSAYIQILRKKQSRYVELLRLLKAELQIYRELENIQELQYAVDDCHSSLLWKIKF</sequence>
<dbReference type="CDD" id="cd01648">
    <property type="entry name" value="TERT"/>
    <property type="match status" value="1"/>
</dbReference>
<evidence type="ECO:0000256" key="9">
    <source>
        <dbReference type="ARBA" id="ARBA00022895"/>
    </source>
</evidence>
<dbReference type="PANTHER" id="PTHR12066">
    <property type="entry name" value="TELOMERASE REVERSE TRANSCRIPTASE"/>
    <property type="match status" value="1"/>
</dbReference>
<comment type="caution">
    <text evidence="15">The sequence shown here is derived from an EMBL/GenBank/DDBJ whole genome shotgun (WGS) entry which is preliminary data.</text>
</comment>
<evidence type="ECO:0000256" key="12">
    <source>
        <dbReference type="ARBA" id="ARBA00048173"/>
    </source>
</evidence>
<dbReference type="PRINTS" id="PR01365">
    <property type="entry name" value="TELOMERASERT"/>
</dbReference>
<gene>
    <name evidence="15" type="ORF">H6P81_016644</name>
</gene>
<keyword evidence="6 13" id="KW-0548">Nucleotidyltransferase</keyword>
<dbReference type="PROSITE" id="PS50878">
    <property type="entry name" value="RT_POL"/>
    <property type="match status" value="1"/>
</dbReference>
<evidence type="ECO:0000256" key="1">
    <source>
        <dbReference type="ARBA" id="ARBA00008001"/>
    </source>
</evidence>
<dbReference type="SMART" id="SM00975">
    <property type="entry name" value="Telomerase_RBD"/>
    <property type="match status" value="1"/>
</dbReference>
<keyword evidence="16" id="KW-1185">Reference proteome</keyword>
<dbReference type="SUPFAM" id="SSF56672">
    <property type="entry name" value="DNA/RNA polymerases"/>
    <property type="match status" value="1"/>
</dbReference>
<dbReference type="InterPro" id="IPR003545">
    <property type="entry name" value="Telomerase_RT"/>
</dbReference>
<comment type="catalytic activity">
    <reaction evidence="12 13">
        <text>DNA(n) + a 2'-deoxyribonucleoside 5'-triphosphate = DNA(n+1) + diphosphate</text>
        <dbReference type="Rhea" id="RHEA:22508"/>
        <dbReference type="Rhea" id="RHEA-COMP:17339"/>
        <dbReference type="Rhea" id="RHEA-COMP:17340"/>
        <dbReference type="ChEBI" id="CHEBI:33019"/>
        <dbReference type="ChEBI" id="CHEBI:61560"/>
        <dbReference type="ChEBI" id="CHEBI:173112"/>
        <dbReference type="EC" id="2.7.7.49"/>
    </reaction>
</comment>
<dbReference type="GO" id="GO:0046872">
    <property type="term" value="F:metal ion binding"/>
    <property type="evidence" value="ECO:0007669"/>
    <property type="project" value="UniProtKB-KW"/>
</dbReference>
<dbReference type="GO" id="GO:0007004">
    <property type="term" value="P:telomere maintenance via telomerase"/>
    <property type="evidence" value="ECO:0007669"/>
    <property type="project" value="TreeGrafter"/>
</dbReference>
<comment type="function">
    <text evidence="13">Telomerase is a ribonucleoprotein enzyme essential for the replication of chromosome termini in most eukaryotes. It elongates telomeres. It is a reverse transcriptase that adds simple sequence repeats to chromosome ends by copying a template sequence within the RNA component of the enzyme.</text>
</comment>
<dbReference type="GO" id="GO:0003720">
    <property type="term" value="F:telomerase activity"/>
    <property type="evidence" value="ECO:0007669"/>
    <property type="project" value="InterPro"/>
</dbReference>
<dbReference type="EMBL" id="JAINDJ010000006">
    <property type="protein sequence ID" value="KAG9445304.1"/>
    <property type="molecule type" value="Genomic_DNA"/>
</dbReference>
<dbReference type="Gene3D" id="1.10.357.90">
    <property type="match status" value="1"/>
</dbReference>
<dbReference type="InterPro" id="IPR021891">
    <property type="entry name" value="Telomerase_RBD"/>
</dbReference>
<comment type="subcellular location">
    <subcellularLocation>
        <location evidence="13">Nucleus</location>
    </subcellularLocation>
    <subcellularLocation>
        <location evidence="13">Chromosome</location>
        <location evidence="13">Telomere</location>
    </subcellularLocation>
</comment>
<dbReference type="AlphaFoldDB" id="A0AAV7E9J9"/>
<name>A0AAV7E9J9_ARIFI</name>
<dbReference type="InterPro" id="IPR049139">
    <property type="entry name" value="TERT_C"/>
</dbReference>
<protein>
    <recommendedName>
        <fullName evidence="3 13">Telomerase reverse transcriptase</fullName>
        <ecNumber evidence="2 13">2.7.7.49</ecNumber>
    </recommendedName>
    <alternativeName>
        <fullName evidence="13">Telomerase catalytic subunit</fullName>
    </alternativeName>
</protein>
<keyword evidence="7 13" id="KW-0479">Metal-binding</keyword>
<keyword evidence="10 13" id="KW-0695">RNA-directed DNA polymerase</keyword>
<keyword evidence="4 13" id="KW-0158">Chromosome</keyword>
<dbReference type="InterPro" id="IPR000477">
    <property type="entry name" value="RT_dom"/>
</dbReference>
<dbReference type="GO" id="GO:0000781">
    <property type="term" value="C:chromosome, telomeric region"/>
    <property type="evidence" value="ECO:0007669"/>
    <property type="project" value="UniProtKB-SubCell"/>
</dbReference>